<sequence length="479" mass="56911">MGRKAYTVLHRSEWDRLHRRKDDKKQLLSDEREAYFQRLVDISQSWIKTWPDTVQGHIEKLNKEKKKHQQDDIALVKAYLKKKKAEGTTAAITKAKQKIFEGSCYGKQLTSALLESKTLEERELQIEYQKEIKQKFQDQEKEALSKLNFNQCSFDLDKRDDENKRKKKEMEIELAKINQSIYEMEISKKNKEKLEQEKLDRKNAGLMQELLDREARQEKEYENLLRRDVESYEGLQKIAKERQMAREKKEEEIANAQRAELDRKYCEIRRVMKDMHKDRQNTDSFKQNYELIKELQEKEEKRYNDFVEKAVKKLEVRTLEKEKQETLKQKSERDKRVMISEQNKAEADRAELYRVISKQGRCCAVDRQCIMPKSCYNRKKSPCSAIEAGTTVVKRFETFTEMQPTAFLAPAKRFLEQLEARKKQPSPWGALHATHAQFAREAGRALHEARHKRFVKKVIDDYRKTNCLDATSLPVPNYN</sequence>
<dbReference type="AlphaFoldDB" id="A0ABD0SQ15"/>
<dbReference type="EMBL" id="JBEDNZ010000017">
    <property type="protein sequence ID" value="KAL0821920.1"/>
    <property type="molecule type" value="Genomic_DNA"/>
</dbReference>
<reference evidence="2 3" key="1">
    <citation type="submission" date="2024-06" db="EMBL/GenBank/DDBJ databases">
        <title>A chromosome-level genome assembly of beet webworm, Loxostege sticticalis.</title>
        <authorList>
            <person name="Zhang Y."/>
        </authorList>
    </citation>
    <scope>NUCLEOTIDE SEQUENCE [LARGE SCALE GENOMIC DNA]</scope>
    <source>
        <strain evidence="2">AQ028</strain>
        <tissue evidence="2">Male pupae</tissue>
    </source>
</reference>
<organism evidence="2 3">
    <name type="scientific">Loxostege sticticalis</name>
    <name type="common">Beet webworm moth</name>
    <dbReference type="NCBI Taxonomy" id="481309"/>
    <lineage>
        <taxon>Eukaryota</taxon>
        <taxon>Metazoa</taxon>
        <taxon>Ecdysozoa</taxon>
        <taxon>Arthropoda</taxon>
        <taxon>Hexapoda</taxon>
        <taxon>Insecta</taxon>
        <taxon>Pterygota</taxon>
        <taxon>Neoptera</taxon>
        <taxon>Endopterygota</taxon>
        <taxon>Lepidoptera</taxon>
        <taxon>Glossata</taxon>
        <taxon>Ditrysia</taxon>
        <taxon>Pyraloidea</taxon>
        <taxon>Crambidae</taxon>
        <taxon>Pyraustinae</taxon>
        <taxon>Loxostege</taxon>
    </lineage>
</organism>
<evidence type="ECO:0000313" key="2">
    <source>
        <dbReference type="EMBL" id="KAL0821920.1"/>
    </source>
</evidence>
<keyword evidence="1" id="KW-0175">Coiled coil</keyword>
<proteinExistence type="predicted"/>
<dbReference type="Proteomes" id="UP001549921">
    <property type="component" value="Unassembled WGS sequence"/>
</dbReference>
<name>A0ABD0SQ15_LOXSC</name>
<evidence type="ECO:0008006" key="4">
    <source>
        <dbReference type="Google" id="ProtNLM"/>
    </source>
</evidence>
<feature type="coiled-coil region" evidence="1">
    <location>
        <begin position="158"/>
        <end position="264"/>
    </location>
</feature>
<evidence type="ECO:0000313" key="3">
    <source>
        <dbReference type="Proteomes" id="UP001549921"/>
    </source>
</evidence>
<gene>
    <name evidence="2" type="ORF">ABMA28_005317</name>
</gene>
<accession>A0ABD0SQ15</accession>
<comment type="caution">
    <text evidence="2">The sequence shown here is derived from an EMBL/GenBank/DDBJ whole genome shotgun (WGS) entry which is preliminary data.</text>
</comment>
<evidence type="ECO:0000256" key="1">
    <source>
        <dbReference type="SAM" id="Coils"/>
    </source>
</evidence>
<protein>
    <recommendedName>
        <fullName evidence="4">Trichohyalin-plectin-homology domain-containing protein</fullName>
    </recommendedName>
</protein>